<dbReference type="InterPro" id="IPR000504">
    <property type="entry name" value="RRM_dom"/>
</dbReference>
<evidence type="ECO:0000313" key="6">
    <source>
        <dbReference type="Proteomes" id="UP000184300"/>
    </source>
</evidence>
<sequence>MYCFRRAALRLLSSSAFATHLQPRSVNAINRCRLPFFVPRQSPHYAFQRRWNSDEAGGREPLDVENDKEDKKDTENKSEDAAAQEEKREVTEETELELKSTPTETAAETEVKPETISQNLEVSANSDPDATEEEGPRTESEPTSNKTQEAAPTPPSGPARFRYVEQPAAPKETIFISNLYFDVTADDLRKKMEDFGVVENVTIVHDARGISRGFGYVTYDTTESASSAIENMDGIYYEGRQVFAQYARVNTGDYKLRKPKNPPSRTIFVSRIPPEMTVQELHELFDDIHNVIDIRVSVDRRTGYLRGFAHAEFLDLQSAKEAFEVLGKKRPHNKPLKLDYSHTNRKMPGPNIGAGFAGYEPPVYSGPSSS</sequence>
<feature type="domain" description="RRM" evidence="4">
    <location>
        <begin position="265"/>
        <end position="343"/>
    </location>
</feature>
<dbReference type="RefSeq" id="XP_022405434.1">
    <property type="nucleotide sequence ID" value="XM_022542541.1"/>
</dbReference>
<reference evidence="6" key="1">
    <citation type="journal article" date="2017" name="Genome Biol.">
        <title>Comparative genomics reveals high biological diversity and specific adaptations in the industrially and medically important fungal genus Aspergillus.</title>
        <authorList>
            <person name="de Vries R.P."/>
            <person name="Riley R."/>
            <person name="Wiebenga A."/>
            <person name="Aguilar-Osorio G."/>
            <person name="Amillis S."/>
            <person name="Uchima C.A."/>
            <person name="Anderluh G."/>
            <person name="Asadollahi M."/>
            <person name="Askin M."/>
            <person name="Barry K."/>
            <person name="Battaglia E."/>
            <person name="Bayram O."/>
            <person name="Benocci T."/>
            <person name="Braus-Stromeyer S.A."/>
            <person name="Caldana C."/>
            <person name="Canovas D."/>
            <person name="Cerqueira G.C."/>
            <person name="Chen F."/>
            <person name="Chen W."/>
            <person name="Choi C."/>
            <person name="Clum A."/>
            <person name="Dos Santos R.A."/>
            <person name="Damasio A.R."/>
            <person name="Diallinas G."/>
            <person name="Emri T."/>
            <person name="Fekete E."/>
            <person name="Flipphi M."/>
            <person name="Freyberg S."/>
            <person name="Gallo A."/>
            <person name="Gournas C."/>
            <person name="Habgood R."/>
            <person name="Hainaut M."/>
            <person name="Harispe M.L."/>
            <person name="Henrissat B."/>
            <person name="Hilden K.S."/>
            <person name="Hope R."/>
            <person name="Hossain A."/>
            <person name="Karabika E."/>
            <person name="Karaffa L."/>
            <person name="Karanyi Z."/>
            <person name="Krasevec N."/>
            <person name="Kuo A."/>
            <person name="Kusch H."/>
            <person name="LaButti K."/>
            <person name="Lagendijk E.L."/>
            <person name="Lapidus A."/>
            <person name="Levasseur A."/>
            <person name="Lindquist E."/>
            <person name="Lipzen A."/>
            <person name="Logrieco A.F."/>
            <person name="MacCabe A."/>
            <person name="Maekelae M.R."/>
            <person name="Malavazi I."/>
            <person name="Melin P."/>
            <person name="Meyer V."/>
            <person name="Mielnichuk N."/>
            <person name="Miskei M."/>
            <person name="Molnar A.P."/>
            <person name="Mule G."/>
            <person name="Ngan C.Y."/>
            <person name="Orejas M."/>
            <person name="Orosz E."/>
            <person name="Ouedraogo J.P."/>
            <person name="Overkamp K.M."/>
            <person name="Park H.-S."/>
            <person name="Perrone G."/>
            <person name="Piumi F."/>
            <person name="Punt P.J."/>
            <person name="Ram A.F."/>
            <person name="Ramon A."/>
            <person name="Rauscher S."/>
            <person name="Record E."/>
            <person name="Riano-Pachon D.M."/>
            <person name="Robert V."/>
            <person name="Roehrig J."/>
            <person name="Ruller R."/>
            <person name="Salamov A."/>
            <person name="Salih N.S."/>
            <person name="Samson R.A."/>
            <person name="Sandor E."/>
            <person name="Sanguinetti M."/>
            <person name="Schuetze T."/>
            <person name="Sepcic K."/>
            <person name="Shelest E."/>
            <person name="Sherlock G."/>
            <person name="Sophianopoulou V."/>
            <person name="Squina F.M."/>
            <person name="Sun H."/>
            <person name="Susca A."/>
            <person name="Todd R.B."/>
            <person name="Tsang A."/>
            <person name="Unkles S.E."/>
            <person name="van de Wiele N."/>
            <person name="van Rossen-Uffink D."/>
            <person name="Oliveira J.V."/>
            <person name="Vesth T.C."/>
            <person name="Visser J."/>
            <person name="Yu J.-H."/>
            <person name="Zhou M."/>
            <person name="Andersen M.R."/>
            <person name="Archer D.B."/>
            <person name="Baker S.E."/>
            <person name="Benoit I."/>
            <person name="Brakhage A.A."/>
            <person name="Braus G.H."/>
            <person name="Fischer R."/>
            <person name="Frisvad J.C."/>
            <person name="Goldman G.H."/>
            <person name="Houbraken J."/>
            <person name="Oakley B."/>
            <person name="Pocsi I."/>
            <person name="Scazzocchio C."/>
            <person name="Seiboth B."/>
            <person name="vanKuyk P.A."/>
            <person name="Wortman J."/>
            <person name="Dyer P.S."/>
            <person name="Grigoriev I.V."/>
        </authorList>
    </citation>
    <scope>NUCLEOTIDE SEQUENCE [LARGE SCALE GENOMIC DNA]</scope>
    <source>
        <strain evidence="6">CBS 516.65</strain>
    </source>
</reference>
<organism evidence="5 6">
    <name type="scientific">Aspergillus glaucus CBS 516.65</name>
    <dbReference type="NCBI Taxonomy" id="1160497"/>
    <lineage>
        <taxon>Eukaryota</taxon>
        <taxon>Fungi</taxon>
        <taxon>Dikarya</taxon>
        <taxon>Ascomycota</taxon>
        <taxon>Pezizomycotina</taxon>
        <taxon>Eurotiomycetes</taxon>
        <taxon>Eurotiomycetidae</taxon>
        <taxon>Eurotiales</taxon>
        <taxon>Aspergillaceae</taxon>
        <taxon>Aspergillus</taxon>
        <taxon>Aspergillus subgen. Aspergillus</taxon>
    </lineage>
</organism>
<protein>
    <recommendedName>
        <fullName evidence="4">RRM domain-containing protein</fullName>
    </recommendedName>
</protein>
<dbReference type="VEuPathDB" id="FungiDB:ASPGLDRAFT_163381"/>
<dbReference type="GeneID" id="34458802"/>
<dbReference type="Gene3D" id="3.30.70.330">
    <property type="match status" value="2"/>
</dbReference>
<keyword evidence="1 2" id="KW-0694">RNA-binding</keyword>
<feature type="compositionally biased region" description="Polar residues" evidence="3">
    <location>
        <begin position="141"/>
        <end position="150"/>
    </location>
</feature>
<dbReference type="GO" id="GO:0003723">
    <property type="term" value="F:RNA binding"/>
    <property type="evidence" value="ECO:0007669"/>
    <property type="project" value="UniProtKB-UniRule"/>
</dbReference>
<dbReference type="Pfam" id="PF00076">
    <property type="entry name" value="RRM_1"/>
    <property type="match status" value="2"/>
</dbReference>
<accession>A0A1L9VXV5</accession>
<feature type="compositionally biased region" description="Basic and acidic residues" evidence="3">
    <location>
        <begin position="51"/>
        <end position="62"/>
    </location>
</feature>
<evidence type="ECO:0000259" key="4">
    <source>
        <dbReference type="PROSITE" id="PS50102"/>
    </source>
</evidence>
<dbReference type="PANTHER" id="PTHR48027">
    <property type="entry name" value="HETEROGENEOUS NUCLEAR RIBONUCLEOPROTEIN 87F-RELATED"/>
    <property type="match status" value="1"/>
</dbReference>
<dbReference type="PROSITE" id="PS50102">
    <property type="entry name" value="RRM"/>
    <property type="match status" value="2"/>
</dbReference>
<dbReference type="SMART" id="SM00360">
    <property type="entry name" value="RRM"/>
    <property type="match status" value="2"/>
</dbReference>
<dbReference type="InterPro" id="IPR035979">
    <property type="entry name" value="RBD_domain_sf"/>
</dbReference>
<keyword evidence="6" id="KW-1185">Reference proteome</keyword>
<feature type="compositionally biased region" description="Basic and acidic residues" evidence="3">
    <location>
        <begin position="68"/>
        <end position="91"/>
    </location>
</feature>
<dbReference type="InterPro" id="IPR012677">
    <property type="entry name" value="Nucleotide-bd_a/b_plait_sf"/>
</dbReference>
<dbReference type="STRING" id="1160497.A0A1L9VXV5"/>
<dbReference type="AlphaFoldDB" id="A0A1L9VXV5"/>
<evidence type="ECO:0000256" key="2">
    <source>
        <dbReference type="PROSITE-ProRule" id="PRU00176"/>
    </source>
</evidence>
<dbReference type="OrthoDB" id="6730379at2759"/>
<evidence type="ECO:0000256" key="1">
    <source>
        <dbReference type="ARBA" id="ARBA00022884"/>
    </source>
</evidence>
<dbReference type="SUPFAM" id="SSF54928">
    <property type="entry name" value="RNA-binding domain, RBD"/>
    <property type="match status" value="2"/>
</dbReference>
<feature type="domain" description="RRM" evidence="4">
    <location>
        <begin position="172"/>
        <end position="249"/>
    </location>
</feature>
<gene>
    <name evidence="5" type="ORF">ASPGLDRAFT_163381</name>
</gene>
<dbReference type="EMBL" id="KV878889">
    <property type="protein sequence ID" value="OJJ88758.1"/>
    <property type="molecule type" value="Genomic_DNA"/>
</dbReference>
<dbReference type="InterPro" id="IPR052462">
    <property type="entry name" value="SLIRP/GR-RBP-like"/>
</dbReference>
<dbReference type="Proteomes" id="UP000184300">
    <property type="component" value="Unassembled WGS sequence"/>
</dbReference>
<feature type="region of interest" description="Disordered" evidence="3">
    <location>
        <begin position="49"/>
        <end position="160"/>
    </location>
</feature>
<dbReference type="CDD" id="cd00590">
    <property type="entry name" value="RRM_SF"/>
    <property type="match status" value="2"/>
</dbReference>
<proteinExistence type="predicted"/>
<name>A0A1L9VXV5_ASPGL</name>
<feature type="region of interest" description="Disordered" evidence="3">
    <location>
        <begin position="334"/>
        <end position="370"/>
    </location>
</feature>
<feature type="compositionally biased region" description="Polar residues" evidence="3">
    <location>
        <begin position="115"/>
        <end position="128"/>
    </location>
</feature>
<evidence type="ECO:0000256" key="3">
    <source>
        <dbReference type="SAM" id="MobiDB-lite"/>
    </source>
</evidence>
<evidence type="ECO:0000313" key="5">
    <source>
        <dbReference type="EMBL" id="OJJ88758.1"/>
    </source>
</evidence>